<accession>T1H1F7</accession>
<dbReference type="HOGENOM" id="CLU_1612703_0_0_1"/>
<protein>
    <submittedName>
        <fullName evidence="1">Uncharacterized protein</fullName>
    </submittedName>
</protein>
<organism evidence="1 2">
    <name type="scientific">Megaselia scalaris</name>
    <name type="common">Humpbacked fly</name>
    <name type="synonym">Phora scalaris</name>
    <dbReference type="NCBI Taxonomy" id="36166"/>
    <lineage>
        <taxon>Eukaryota</taxon>
        <taxon>Metazoa</taxon>
        <taxon>Ecdysozoa</taxon>
        <taxon>Arthropoda</taxon>
        <taxon>Hexapoda</taxon>
        <taxon>Insecta</taxon>
        <taxon>Pterygota</taxon>
        <taxon>Neoptera</taxon>
        <taxon>Endopterygota</taxon>
        <taxon>Diptera</taxon>
        <taxon>Brachycera</taxon>
        <taxon>Muscomorpha</taxon>
        <taxon>Platypezoidea</taxon>
        <taxon>Phoridae</taxon>
        <taxon>Megaseliini</taxon>
        <taxon>Megaselia</taxon>
    </lineage>
</organism>
<proteinExistence type="predicted"/>
<reference evidence="2" key="1">
    <citation type="submission" date="2013-02" db="EMBL/GenBank/DDBJ databases">
        <authorList>
            <person name="Hughes D."/>
        </authorList>
    </citation>
    <scope>NUCLEOTIDE SEQUENCE</scope>
    <source>
        <strain>Durham</strain>
        <strain evidence="2">NC isolate 2 -- Noor lab</strain>
    </source>
</reference>
<dbReference type="Proteomes" id="UP000015102">
    <property type="component" value="Unassembled WGS sequence"/>
</dbReference>
<reference evidence="1" key="2">
    <citation type="submission" date="2015-06" db="UniProtKB">
        <authorList>
            <consortium name="EnsemblMetazoa"/>
        </authorList>
    </citation>
    <scope>IDENTIFICATION</scope>
</reference>
<dbReference type="EnsemblMetazoa" id="MESCA010016-RA">
    <property type="protein sequence ID" value="MESCA010016-PA"/>
    <property type="gene ID" value="MESCA010016"/>
</dbReference>
<evidence type="ECO:0000313" key="2">
    <source>
        <dbReference type="Proteomes" id="UP000015102"/>
    </source>
</evidence>
<keyword evidence="2" id="KW-1185">Reference proteome</keyword>
<dbReference type="AlphaFoldDB" id="T1H1F7"/>
<name>T1H1F7_MEGSC</name>
<sequence>MLFCTQSYESSCVVNLYRLIDISQSEEEPWIREQLIPELDDDVFNIFYKVVIGCNNSSNTLVSAYLPHDKDAPTNQLSIRVVEGNNSTNERIDFIGFRCNLVKESRGSITSGKLVSFKLSTDLIENETTIIANAFNYAKLKSYNKIIEFYNILQTTNNSFHKNIH</sequence>
<evidence type="ECO:0000313" key="1">
    <source>
        <dbReference type="EnsemblMetazoa" id="MESCA010016-PA"/>
    </source>
</evidence>
<dbReference type="EMBL" id="CAQQ02388190">
    <property type="status" value="NOT_ANNOTATED_CDS"/>
    <property type="molecule type" value="Genomic_DNA"/>
</dbReference>
<dbReference type="EMBL" id="CAQQ02388189">
    <property type="status" value="NOT_ANNOTATED_CDS"/>
    <property type="molecule type" value="Genomic_DNA"/>
</dbReference>